<evidence type="ECO:0000313" key="2">
    <source>
        <dbReference type="Proteomes" id="UP000196027"/>
    </source>
</evidence>
<evidence type="ECO:0000313" key="1">
    <source>
        <dbReference type="EMBL" id="ARU58354.1"/>
    </source>
</evidence>
<dbReference type="RefSeq" id="WP_087463143.1">
    <property type="nucleotide sequence ID" value="NZ_CP021425.1"/>
</dbReference>
<proteinExistence type="predicted"/>
<gene>
    <name evidence="1" type="ORF">OLMES_4352</name>
</gene>
<dbReference type="KEGG" id="ome:OLMES_4352"/>
<name>A0A1Y0IG40_9GAMM</name>
<reference evidence="1 2" key="1">
    <citation type="submission" date="2017-05" db="EMBL/GenBank/DDBJ databases">
        <title>Genomic insights into alkan degradation activity of Oleiphilus messinensis.</title>
        <authorList>
            <person name="Kozyavkin S.A."/>
            <person name="Slesarev A.I."/>
            <person name="Golyshin P.N."/>
            <person name="Korzhenkov A."/>
            <person name="Golyshina O.N."/>
            <person name="Toshchakov S.V."/>
        </authorList>
    </citation>
    <scope>NUCLEOTIDE SEQUENCE [LARGE SCALE GENOMIC DNA]</scope>
    <source>
        <strain evidence="1 2">ME102</strain>
    </source>
</reference>
<protein>
    <submittedName>
        <fullName evidence="1">Uncharacterized protein</fullName>
    </submittedName>
</protein>
<keyword evidence="2" id="KW-1185">Reference proteome</keyword>
<dbReference type="Proteomes" id="UP000196027">
    <property type="component" value="Chromosome"/>
</dbReference>
<organism evidence="1 2">
    <name type="scientific">Oleiphilus messinensis</name>
    <dbReference type="NCBI Taxonomy" id="141451"/>
    <lineage>
        <taxon>Bacteria</taxon>
        <taxon>Pseudomonadati</taxon>
        <taxon>Pseudomonadota</taxon>
        <taxon>Gammaproteobacteria</taxon>
        <taxon>Oceanospirillales</taxon>
        <taxon>Oleiphilaceae</taxon>
        <taxon>Oleiphilus</taxon>
    </lineage>
</organism>
<dbReference type="AlphaFoldDB" id="A0A1Y0IG40"/>
<dbReference type="EMBL" id="CP021425">
    <property type="protein sequence ID" value="ARU58354.1"/>
    <property type="molecule type" value="Genomic_DNA"/>
</dbReference>
<accession>A0A1Y0IG40</accession>
<sequence>MPPPLSLQSPLHFALSGQRIFHKPIIPEFDEIDFNDGVGKGDPELIGTLKFFVDQTIVKGNSWPAAIGDLALLLIK</sequence>